<organism evidence="3 4">
    <name type="scientific">Blomia tropicalis</name>
    <name type="common">Mite</name>
    <dbReference type="NCBI Taxonomy" id="40697"/>
    <lineage>
        <taxon>Eukaryota</taxon>
        <taxon>Metazoa</taxon>
        <taxon>Ecdysozoa</taxon>
        <taxon>Arthropoda</taxon>
        <taxon>Chelicerata</taxon>
        <taxon>Arachnida</taxon>
        <taxon>Acari</taxon>
        <taxon>Acariformes</taxon>
        <taxon>Sarcoptiformes</taxon>
        <taxon>Astigmata</taxon>
        <taxon>Glycyphagoidea</taxon>
        <taxon>Echimyopodidae</taxon>
        <taxon>Blomia</taxon>
    </lineage>
</organism>
<dbReference type="Proteomes" id="UP001142055">
    <property type="component" value="Chromosome 1"/>
</dbReference>
<name>A0A9Q0MIB1_BLOTA</name>
<evidence type="ECO:0000313" key="3">
    <source>
        <dbReference type="EMBL" id="KAJ6224927.1"/>
    </source>
</evidence>
<dbReference type="GO" id="GO:0006355">
    <property type="term" value="P:regulation of DNA-templated transcription"/>
    <property type="evidence" value="ECO:0007669"/>
    <property type="project" value="TreeGrafter"/>
</dbReference>
<reference evidence="3" key="1">
    <citation type="submission" date="2022-12" db="EMBL/GenBank/DDBJ databases">
        <title>Genome assemblies of Blomia tropicalis.</title>
        <authorList>
            <person name="Cui Y."/>
        </authorList>
    </citation>
    <scope>NUCLEOTIDE SEQUENCE</scope>
    <source>
        <tissue evidence="3">Adult mites</tissue>
    </source>
</reference>
<proteinExistence type="predicted"/>
<accession>A0A9Q0MIB1</accession>
<sequence>MHVSNTFFRFIIGKRGQTKMNIESETRTHFKIPREGDNQSNFIHIIGREKSAIALAKKRIEQLVKTSRLKQNITHFVSIPIGLDQNVRERYEQFKSYILSDVKCSTSKGIDESVFQNGMRFHITLRALYLGDLIEHKQVAKICETLKSTTLLREQKNPIKLHVKGLDIMNDDPMEAKILYAKVEEVSSDSSFKKIVNHIFDCFEPLAKDSNRFDDNADLKVKIHATILNSRYRNKGQFEASNNHLKQSANSKMDVTNILQKYGDYDFGTVTFNQLHICGVGQRDQDEYYLTIGKIDF</sequence>
<evidence type="ECO:0000313" key="4">
    <source>
        <dbReference type="Proteomes" id="UP001142055"/>
    </source>
</evidence>
<dbReference type="InterPro" id="IPR004087">
    <property type="entry name" value="KH_dom"/>
</dbReference>
<dbReference type="EMBL" id="JAPWDV010000001">
    <property type="protein sequence ID" value="KAJ6224927.1"/>
    <property type="molecule type" value="Genomic_DNA"/>
</dbReference>
<dbReference type="InterPro" id="IPR009210">
    <property type="entry name" value="ASCC1"/>
</dbReference>
<dbReference type="OMA" id="CLAHFQT"/>
<dbReference type="CDD" id="cd22419">
    <property type="entry name" value="KH-I_ASCC1"/>
    <property type="match status" value="1"/>
</dbReference>
<protein>
    <recommendedName>
        <fullName evidence="2">K Homology domain-containing protein</fullName>
    </recommendedName>
</protein>
<keyword evidence="1" id="KW-0694">RNA-binding</keyword>
<dbReference type="PANTHER" id="PTHR13360:SF1">
    <property type="entry name" value="ACTIVATING SIGNAL COINTEGRATOR 1 COMPLEX SUBUNIT 1"/>
    <property type="match status" value="1"/>
</dbReference>
<dbReference type="InterPro" id="IPR047538">
    <property type="entry name" value="KH-I_ASCC1"/>
</dbReference>
<feature type="domain" description="K Homology" evidence="2">
    <location>
        <begin position="1"/>
        <end position="65"/>
    </location>
</feature>
<comment type="caution">
    <text evidence="3">The sequence shown here is derived from an EMBL/GenBank/DDBJ whole genome shotgun (WGS) entry which is preliminary data.</text>
</comment>
<evidence type="ECO:0000259" key="2">
    <source>
        <dbReference type="SMART" id="SM00322"/>
    </source>
</evidence>
<dbReference type="SMART" id="SM00322">
    <property type="entry name" value="KH"/>
    <property type="match status" value="1"/>
</dbReference>
<gene>
    <name evidence="3" type="ORF">RDWZM_003472</name>
</gene>
<dbReference type="PIRSF" id="PIRSF027019">
    <property type="entry name" value="Euk_LigT"/>
    <property type="match status" value="1"/>
</dbReference>
<dbReference type="InterPro" id="IPR004088">
    <property type="entry name" value="KH_dom_type_1"/>
</dbReference>
<dbReference type="InterPro" id="IPR036612">
    <property type="entry name" value="KH_dom_type_1_sf"/>
</dbReference>
<dbReference type="InterPro" id="IPR019510">
    <property type="entry name" value="AKAP7-like_phosphoesterase"/>
</dbReference>
<dbReference type="Pfam" id="PF10469">
    <property type="entry name" value="AKAP7_NLS"/>
    <property type="match status" value="1"/>
</dbReference>
<dbReference type="GO" id="GO:0005634">
    <property type="term" value="C:nucleus"/>
    <property type="evidence" value="ECO:0007669"/>
    <property type="project" value="TreeGrafter"/>
</dbReference>
<dbReference type="Gene3D" id="3.90.1140.10">
    <property type="entry name" value="Cyclic phosphodiesterase"/>
    <property type="match status" value="1"/>
</dbReference>
<dbReference type="PANTHER" id="PTHR13360">
    <property type="entry name" value="ACTIVATING SIGNAL COINTEGRATOR 1 COMPLEX SUBUNIT 1"/>
    <property type="match status" value="1"/>
</dbReference>
<dbReference type="GO" id="GO:0006307">
    <property type="term" value="P:DNA alkylation repair"/>
    <property type="evidence" value="ECO:0007669"/>
    <property type="project" value="InterPro"/>
</dbReference>
<dbReference type="SUPFAM" id="SSF54791">
    <property type="entry name" value="Eukaryotic type KH-domain (KH-domain type I)"/>
    <property type="match status" value="1"/>
</dbReference>
<dbReference type="Gene3D" id="3.30.1370.10">
    <property type="entry name" value="K Homology domain, type 1"/>
    <property type="match status" value="1"/>
</dbReference>
<dbReference type="GO" id="GO:0003723">
    <property type="term" value="F:RNA binding"/>
    <property type="evidence" value="ECO:0007669"/>
    <property type="project" value="UniProtKB-UniRule"/>
</dbReference>
<dbReference type="AlphaFoldDB" id="A0A9Q0MIB1"/>
<evidence type="ECO:0000256" key="1">
    <source>
        <dbReference type="PROSITE-ProRule" id="PRU00117"/>
    </source>
</evidence>
<dbReference type="PROSITE" id="PS50084">
    <property type="entry name" value="KH_TYPE_1"/>
    <property type="match status" value="1"/>
</dbReference>
<keyword evidence="4" id="KW-1185">Reference proteome</keyword>
<dbReference type="Pfam" id="PF00013">
    <property type="entry name" value="KH_1"/>
    <property type="match status" value="1"/>
</dbReference>